<proteinExistence type="predicted"/>
<dbReference type="Pfam" id="PF00072">
    <property type="entry name" value="Response_reg"/>
    <property type="match status" value="1"/>
</dbReference>
<feature type="domain" description="HTH luxR-type" evidence="4">
    <location>
        <begin position="161"/>
        <end position="226"/>
    </location>
</feature>
<dbReference type="PRINTS" id="PR00038">
    <property type="entry name" value="HTHLUXR"/>
</dbReference>
<dbReference type="SUPFAM" id="SSF46894">
    <property type="entry name" value="C-terminal effector domain of the bipartite response regulators"/>
    <property type="match status" value="1"/>
</dbReference>
<feature type="modified residue" description="4-aspartylphosphate" evidence="3">
    <location>
        <position position="61"/>
    </location>
</feature>
<keyword evidence="2" id="KW-0238">DNA-binding</keyword>
<dbReference type="InterPro" id="IPR001789">
    <property type="entry name" value="Sig_transdc_resp-reg_receiver"/>
</dbReference>
<name>A0A656HF29_THINJ</name>
<dbReference type="Proteomes" id="UP000005317">
    <property type="component" value="Unassembled WGS sequence"/>
</dbReference>
<dbReference type="CDD" id="cd06170">
    <property type="entry name" value="LuxR_C_like"/>
    <property type="match status" value="1"/>
</dbReference>
<keyword evidence="1 3" id="KW-0597">Phosphoprotein</keyword>
<dbReference type="AlphaFoldDB" id="A0A656HF29"/>
<dbReference type="PANTHER" id="PTHR45566">
    <property type="entry name" value="HTH-TYPE TRANSCRIPTIONAL REGULATOR YHJB-RELATED"/>
    <property type="match status" value="1"/>
</dbReference>
<evidence type="ECO:0000256" key="1">
    <source>
        <dbReference type="ARBA" id="ARBA00022553"/>
    </source>
</evidence>
<sequence>MSSGGFFMRILIVDDHPIFREALGSLLERFYPGAAVFEVGSVEEAVGVLTQYVQFDLIMLDVFLPGDDGATGLALIREKTPQTPVVIMSGADDADIAHKLIEQGARGYIAKSAGAGEVKNALHLILAGEIYISPSLLAGNGNRIVVAPEDEAAAAEPEVDDLPGVASLTPRQQAVLRLMAKGLPNKSIARELHCSDGTVKLHVSAILRALHVRNRTEAVLAASRLGAN</sequence>
<protein>
    <submittedName>
        <fullName evidence="6">Two component transcriptional regulator, LuxR family</fullName>
    </submittedName>
</protein>
<dbReference type="SMART" id="SM00421">
    <property type="entry name" value="HTH_LUXR"/>
    <property type="match status" value="1"/>
</dbReference>
<dbReference type="InterPro" id="IPR016032">
    <property type="entry name" value="Sig_transdc_resp-reg_C-effctor"/>
</dbReference>
<dbReference type="InterPro" id="IPR011006">
    <property type="entry name" value="CheY-like_superfamily"/>
</dbReference>
<feature type="domain" description="Response regulatory" evidence="5">
    <location>
        <begin position="9"/>
        <end position="126"/>
    </location>
</feature>
<dbReference type="PANTHER" id="PTHR45566:SF2">
    <property type="entry name" value="NARL SUBFAMILY"/>
    <property type="match status" value="1"/>
</dbReference>
<gene>
    <name evidence="6" type="ORF">Thini_2031</name>
</gene>
<evidence type="ECO:0000259" key="4">
    <source>
        <dbReference type="PROSITE" id="PS50043"/>
    </source>
</evidence>
<dbReference type="GO" id="GO:0000160">
    <property type="term" value="P:phosphorelay signal transduction system"/>
    <property type="evidence" value="ECO:0007669"/>
    <property type="project" value="InterPro"/>
</dbReference>
<dbReference type="Gene3D" id="3.40.50.2300">
    <property type="match status" value="1"/>
</dbReference>
<evidence type="ECO:0000256" key="3">
    <source>
        <dbReference type="PROSITE-ProRule" id="PRU00169"/>
    </source>
</evidence>
<dbReference type="SMART" id="SM00448">
    <property type="entry name" value="REC"/>
    <property type="match status" value="1"/>
</dbReference>
<evidence type="ECO:0000313" key="6">
    <source>
        <dbReference type="EMBL" id="EIJ34604.1"/>
    </source>
</evidence>
<dbReference type="PROSITE" id="PS50043">
    <property type="entry name" value="HTH_LUXR_2"/>
    <property type="match status" value="1"/>
</dbReference>
<dbReference type="SUPFAM" id="SSF52172">
    <property type="entry name" value="CheY-like"/>
    <property type="match status" value="1"/>
</dbReference>
<dbReference type="Pfam" id="PF00196">
    <property type="entry name" value="GerE"/>
    <property type="match status" value="1"/>
</dbReference>
<dbReference type="InterPro" id="IPR051015">
    <property type="entry name" value="EvgA-like"/>
</dbReference>
<dbReference type="InterPro" id="IPR058245">
    <property type="entry name" value="NreC/VraR/RcsB-like_REC"/>
</dbReference>
<dbReference type="PROSITE" id="PS50110">
    <property type="entry name" value="RESPONSE_REGULATORY"/>
    <property type="match status" value="1"/>
</dbReference>
<dbReference type="EMBL" id="JH651384">
    <property type="protein sequence ID" value="EIJ34604.1"/>
    <property type="molecule type" value="Genomic_DNA"/>
</dbReference>
<dbReference type="GO" id="GO:0006355">
    <property type="term" value="P:regulation of DNA-templated transcription"/>
    <property type="evidence" value="ECO:0007669"/>
    <property type="project" value="InterPro"/>
</dbReference>
<evidence type="ECO:0000313" key="7">
    <source>
        <dbReference type="Proteomes" id="UP000005317"/>
    </source>
</evidence>
<reference evidence="7" key="1">
    <citation type="journal article" date="2011" name="Stand. Genomic Sci.">
        <title>Genome sequence of the filamentous, gliding Thiothrix nivea neotype strain (JP2(T)).</title>
        <authorList>
            <person name="Lapidus A."/>
            <person name="Nolan M."/>
            <person name="Lucas S."/>
            <person name="Glavina Del Rio T."/>
            <person name="Tice H."/>
            <person name="Cheng J.F."/>
            <person name="Tapia R."/>
            <person name="Han C."/>
            <person name="Goodwin L."/>
            <person name="Pitluck S."/>
            <person name="Liolios K."/>
            <person name="Pagani I."/>
            <person name="Ivanova N."/>
            <person name="Huntemann M."/>
            <person name="Mavromatis K."/>
            <person name="Mikhailova N."/>
            <person name="Pati A."/>
            <person name="Chen A."/>
            <person name="Palaniappan K."/>
            <person name="Land M."/>
            <person name="Brambilla E.M."/>
            <person name="Rohde M."/>
            <person name="Abt B."/>
            <person name="Verbarg S."/>
            <person name="Goker M."/>
            <person name="Bristow J."/>
            <person name="Eisen J.A."/>
            <person name="Markowitz V."/>
            <person name="Hugenholtz P."/>
            <person name="Kyrpides N.C."/>
            <person name="Klenk H.P."/>
            <person name="Woyke T."/>
        </authorList>
    </citation>
    <scope>NUCLEOTIDE SEQUENCE [LARGE SCALE GENOMIC DNA]</scope>
    <source>
        <strain evidence="7">ATCC 35100 / DSM 5205 / JP2</strain>
    </source>
</reference>
<keyword evidence="7" id="KW-1185">Reference proteome</keyword>
<dbReference type="GO" id="GO:0003677">
    <property type="term" value="F:DNA binding"/>
    <property type="evidence" value="ECO:0007669"/>
    <property type="project" value="UniProtKB-KW"/>
</dbReference>
<dbReference type="InterPro" id="IPR000792">
    <property type="entry name" value="Tscrpt_reg_LuxR_C"/>
</dbReference>
<organism evidence="6 7">
    <name type="scientific">Thiothrix nivea (strain ATCC 35100 / DSM 5205 / JP2)</name>
    <dbReference type="NCBI Taxonomy" id="870187"/>
    <lineage>
        <taxon>Bacteria</taxon>
        <taxon>Pseudomonadati</taxon>
        <taxon>Pseudomonadota</taxon>
        <taxon>Gammaproteobacteria</taxon>
        <taxon>Thiotrichales</taxon>
        <taxon>Thiotrichaceae</taxon>
        <taxon>Thiothrix</taxon>
    </lineage>
</organism>
<evidence type="ECO:0000259" key="5">
    <source>
        <dbReference type="PROSITE" id="PS50110"/>
    </source>
</evidence>
<dbReference type="CDD" id="cd17535">
    <property type="entry name" value="REC_NarL-like"/>
    <property type="match status" value="1"/>
</dbReference>
<evidence type="ECO:0000256" key="2">
    <source>
        <dbReference type="ARBA" id="ARBA00023125"/>
    </source>
</evidence>
<accession>A0A656HF29</accession>